<protein>
    <submittedName>
        <fullName evidence="1">Uncharacterized protein</fullName>
    </submittedName>
</protein>
<evidence type="ECO:0000313" key="1">
    <source>
        <dbReference type="EMBL" id="SEQ05401.1"/>
    </source>
</evidence>
<dbReference type="AlphaFoldDB" id="A0A1H9CW82"/>
<name>A0A1H9CW82_FLAFI</name>
<sequence length="71" mass="7911">MRDGSGNPFMQRSEIKDCNVQRDAAVTEWKLGHAQKKSLLKISKGIWFFIMTGFNYSSSLSSSTSFSTASL</sequence>
<reference evidence="2" key="1">
    <citation type="submission" date="2016-10" db="EMBL/GenBank/DDBJ databases">
        <authorList>
            <person name="Varghese N."/>
            <person name="Submissions S."/>
        </authorList>
    </citation>
    <scope>NUCLEOTIDE SEQUENCE [LARGE SCALE GENOMIC DNA]</scope>
    <source>
        <strain evidence="2">DSM 15719</strain>
    </source>
</reference>
<organism evidence="1 2">
    <name type="scientific">Flavobacterium frigoris</name>
    <dbReference type="NCBI Taxonomy" id="229204"/>
    <lineage>
        <taxon>Bacteria</taxon>
        <taxon>Pseudomonadati</taxon>
        <taxon>Bacteroidota</taxon>
        <taxon>Flavobacteriia</taxon>
        <taxon>Flavobacteriales</taxon>
        <taxon>Flavobacteriaceae</taxon>
        <taxon>Flavobacterium</taxon>
    </lineage>
</organism>
<dbReference type="Proteomes" id="UP000183658">
    <property type="component" value="Unassembled WGS sequence"/>
</dbReference>
<evidence type="ECO:0000313" key="2">
    <source>
        <dbReference type="Proteomes" id="UP000183658"/>
    </source>
</evidence>
<gene>
    <name evidence="1" type="ORF">SAMN05444355_101289</name>
</gene>
<accession>A0A1H9CW82</accession>
<keyword evidence="2" id="KW-1185">Reference proteome</keyword>
<proteinExistence type="predicted"/>
<dbReference type="EMBL" id="FOFZ01000001">
    <property type="protein sequence ID" value="SEQ05401.1"/>
    <property type="molecule type" value="Genomic_DNA"/>
</dbReference>